<evidence type="ECO:0000313" key="2">
    <source>
        <dbReference type="Proteomes" id="UP001601992"/>
    </source>
</evidence>
<sequence length="122" mass="13237">MDSTIPTRHPAAPRSVPGGWHYRHLTGPRRRLARSQHLSIATMFLGSGAMRKLGLPPAAVPWYPLLRIPFNLVRTVWTRAVPGQFERAAAHGREAQLAFIRTLTGAESAVIGGSAEHIATAA</sequence>
<dbReference type="RefSeq" id="WP_040831553.1">
    <property type="nucleotide sequence ID" value="NZ_JBIAQY010000002.1"/>
</dbReference>
<dbReference type="Proteomes" id="UP001601992">
    <property type="component" value="Unassembled WGS sequence"/>
</dbReference>
<evidence type="ECO:0000313" key="1">
    <source>
        <dbReference type="EMBL" id="MFF3567806.1"/>
    </source>
</evidence>
<comment type="caution">
    <text evidence="1">The sequence shown here is derived from an EMBL/GenBank/DDBJ whole genome shotgun (WGS) entry which is preliminary data.</text>
</comment>
<organism evidence="1 2">
    <name type="scientific">Nocardia jiangxiensis</name>
    <dbReference type="NCBI Taxonomy" id="282685"/>
    <lineage>
        <taxon>Bacteria</taxon>
        <taxon>Bacillati</taxon>
        <taxon>Actinomycetota</taxon>
        <taxon>Actinomycetes</taxon>
        <taxon>Mycobacteriales</taxon>
        <taxon>Nocardiaceae</taxon>
        <taxon>Nocardia</taxon>
    </lineage>
</organism>
<proteinExistence type="predicted"/>
<protein>
    <submittedName>
        <fullName evidence="1">Uncharacterized protein</fullName>
    </submittedName>
</protein>
<keyword evidence="2" id="KW-1185">Reference proteome</keyword>
<gene>
    <name evidence="1" type="ORF">ACFYXQ_08465</name>
</gene>
<name>A0ABW6RUX3_9NOCA</name>
<accession>A0ABW6RUX3</accession>
<reference evidence="1 2" key="1">
    <citation type="submission" date="2024-10" db="EMBL/GenBank/DDBJ databases">
        <title>The Natural Products Discovery Center: Release of the First 8490 Sequenced Strains for Exploring Actinobacteria Biosynthetic Diversity.</title>
        <authorList>
            <person name="Kalkreuter E."/>
            <person name="Kautsar S.A."/>
            <person name="Yang D."/>
            <person name="Bader C.D."/>
            <person name="Teijaro C.N."/>
            <person name="Fluegel L."/>
            <person name="Davis C.M."/>
            <person name="Simpson J.R."/>
            <person name="Lauterbach L."/>
            <person name="Steele A.D."/>
            <person name="Gui C."/>
            <person name="Meng S."/>
            <person name="Li G."/>
            <person name="Viehrig K."/>
            <person name="Ye F."/>
            <person name="Su P."/>
            <person name="Kiefer A.F."/>
            <person name="Nichols A."/>
            <person name="Cepeda A.J."/>
            <person name="Yan W."/>
            <person name="Fan B."/>
            <person name="Jiang Y."/>
            <person name="Adhikari A."/>
            <person name="Zheng C.-J."/>
            <person name="Schuster L."/>
            <person name="Cowan T.M."/>
            <person name="Smanski M.J."/>
            <person name="Chevrette M.G."/>
            <person name="De Carvalho L.P.S."/>
            <person name="Shen B."/>
        </authorList>
    </citation>
    <scope>NUCLEOTIDE SEQUENCE [LARGE SCALE GENOMIC DNA]</scope>
    <source>
        <strain evidence="1 2">NPDC002593</strain>
    </source>
</reference>
<dbReference type="EMBL" id="JBIAQY010000002">
    <property type="protein sequence ID" value="MFF3567806.1"/>
    <property type="molecule type" value="Genomic_DNA"/>
</dbReference>